<dbReference type="Gene3D" id="3.80.10.10">
    <property type="entry name" value="Ribonuclease Inhibitor"/>
    <property type="match status" value="2"/>
</dbReference>
<dbReference type="InterPro" id="IPR032675">
    <property type="entry name" value="LRR_dom_sf"/>
</dbReference>
<evidence type="ECO:0000313" key="2">
    <source>
        <dbReference type="Proteomes" id="UP001194580"/>
    </source>
</evidence>
<dbReference type="InterPro" id="IPR036047">
    <property type="entry name" value="F-box-like_dom_sf"/>
</dbReference>
<accession>A0AAD4DBI7</accession>
<keyword evidence="2" id="KW-1185">Reference proteome</keyword>
<reference evidence="1" key="1">
    <citation type="journal article" date="2020" name="Fungal Divers.">
        <title>Resolving the Mortierellaceae phylogeny through synthesis of multi-gene phylogenetics and phylogenomics.</title>
        <authorList>
            <person name="Vandepol N."/>
            <person name="Liber J."/>
            <person name="Desiro A."/>
            <person name="Na H."/>
            <person name="Kennedy M."/>
            <person name="Barry K."/>
            <person name="Grigoriev I.V."/>
            <person name="Miller A.N."/>
            <person name="O'Donnell K."/>
            <person name="Stajich J.E."/>
            <person name="Bonito G."/>
        </authorList>
    </citation>
    <scope>NUCLEOTIDE SEQUENCE</scope>
    <source>
        <strain evidence="1">NRRL 28262</strain>
    </source>
</reference>
<protein>
    <recommendedName>
        <fullName evidence="3">F-box domain-containing protein</fullName>
    </recommendedName>
</protein>
<evidence type="ECO:0008006" key="3">
    <source>
        <dbReference type="Google" id="ProtNLM"/>
    </source>
</evidence>
<evidence type="ECO:0000313" key="1">
    <source>
        <dbReference type="EMBL" id="KAG0273890.1"/>
    </source>
</evidence>
<dbReference type="SUPFAM" id="SSF81383">
    <property type="entry name" value="F-box domain"/>
    <property type="match status" value="1"/>
</dbReference>
<dbReference type="PANTHER" id="PTHR34145:SF28">
    <property type="entry name" value="F-BOX DOMAIN-CONTAINING PROTEIN"/>
    <property type="match status" value="1"/>
</dbReference>
<dbReference type="PANTHER" id="PTHR34145">
    <property type="entry name" value="OS02G0105600 PROTEIN"/>
    <property type="match status" value="1"/>
</dbReference>
<dbReference type="Proteomes" id="UP001194580">
    <property type="component" value="Unassembled WGS sequence"/>
</dbReference>
<dbReference type="SUPFAM" id="SSF52047">
    <property type="entry name" value="RNI-like"/>
    <property type="match status" value="1"/>
</dbReference>
<sequence length="554" mass="64023">MTDGSMDALRGFHRERMASLLRRQQKHLDNLQSETSLIITTTGSSHDGISAMETATTRFKRIPELVLMVLEYSPLSHLPQISLVSKLWSVLAQPLLWRNIHVEDSYQVESMMLSLATHGLWIQSLDFRNFEFRATDFYDSDPRIGSMRSNLYTIDLASILPHTPRLQSIDVRDCNMEQHPLNILSSYPQLESIAFTQYPHHILNNVHDGTADIFTAWPHLKRLCISATSENAVTYALRALENAFRGSKAQHLEIIELDNFPHWLHSTFTVLVSNSADHIVQLSLTNCRIFLTAIENAISSSSQLESLGLHDVSNSPQHLQRILEKHPRLRHLSLTGWMDLLLDKTTLLARTGSQSLVSLNLVDCEMPADAARQFLIQCPHLRRFRLEPLEGPAVMSLFLGEPWKCQGLEEIWLDRIEYMPSEISSTRARDEAIRAMWSQLAALTRMQFLFLKFELPNSSKVLHPKDLKTNKFLKKHEIILDDGRNRLEALKRLKRFGVVGYRMWEFMDVAWLAQSFPKLERFWYDRSDLEVPQWSWLRKELPDVALVPYHKLQL</sequence>
<comment type="caution">
    <text evidence="1">The sequence shown here is derived from an EMBL/GenBank/DDBJ whole genome shotgun (WGS) entry which is preliminary data.</text>
</comment>
<name>A0AAD4DBI7_9FUNG</name>
<proteinExistence type="predicted"/>
<dbReference type="AlphaFoldDB" id="A0AAD4DBI7"/>
<dbReference type="EMBL" id="JAAAIL010000681">
    <property type="protein sequence ID" value="KAG0273890.1"/>
    <property type="molecule type" value="Genomic_DNA"/>
</dbReference>
<gene>
    <name evidence="1" type="ORF">BGZ95_010317</name>
</gene>
<organism evidence="1 2">
    <name type="scientific">Linnemannia exigua</name>
    <dbReference type="NCBI Taxonomy" id="604196"/>
    <lineage>
        <taxon>Eukaryota</taxon>
        <taxon>Fungi</taxon>
        <taxon>Fungi incertae sedis</taxon>
        <taxon>Mucoromycota</taxon>
        <taxon>Mortierellomycotina</taxon>
        <taxon>Mortierellomycetes</taxon>
        <taxon>Mortierellales</taxon>
        <taxon>Mortierellaceae</taxon>
        <taxon>Linnemannia</taxon>
    </lineage>
</organism>
<dbReference type="InterPro" id="IPR053772">
    <property type="entry name" value="At1g61320/At1g61330-like"/>
</dbReference>